<proteinExistence type="predicted"/>
<organism evidence="2 3">
    <name type="scientific">Lentzea aerocolonigenes</name>
    <name type="common">Lechevalieria aerocolonigenes</name>
    <name type="synonym">Saccharothrix aerocolonigenes</name>
    <dbReference type="NCBI Taxonomy" id="68170"/>
    <lineage>
        <taxon>Bacteria</taxon>
        <taxon>Bacillati</taxon>
        <taxon>Actinomycetota</taxon>
        <taxon>Actinomycetes</taxon>
        <taxon>Pseudonocardiales</taxon>
        <taxon>Pseudonocardiaceae</taxon>
        <taxon>Lentzea</taxon>
    </lineage>
</organism>
<feature type="transmembrane region" description="Helical" evidence="1">
    <location>
        <begin position="21"/>
        <end position="40"/>
    </location>
</feature>
<dbReference type="EMBL" id="JYJG01000304">
    <property type="protein sequence ID" value="KJK43152.1"/>
    <property type="molecule type" value="Genomic_DNA"/>
</dbReference>
<keyword evidence="1" id="KW-1133">Transmembrane helix</keyword>
<keyword evidence="3" id="KW-1185">Reference proteome</keyword>
<feature type="transmembrane region" description="Helical" evidence="1">
    <location>
        <begin position="60"/>
        <end position="81"/>
    </location>
</feature>
<reference evidence="2 3" key="1">
    <citation type="submission" date="2015-02" db="EMBL/GenBank/DDBJ databases">
        <authorList>
            <person name="Ju K.-S."/>
            <person name="Doroghazi J.R."/>
            <person name="Metcalf W."/>
        </authorList>
    </citation>
    <scope>NUCLEOTIDE SEQUENCE [LARGE SCALE GENOMIC DNA]</scope>
    <source>
        <strain evidence="2 3">NRRL B-16140</strain>
    </source>
</reference>
<dbReference type="AlphaFoldDB" id="A0A0F0GMJ6"/>
<sequence length="251" mass="25801">MKNALHAEWLKLKTVRAPYGLTAAIGLTIAFAALISWLMVRDYDTTAAAEQARFASADGSVVVVPVAQFLVAALGALVATSDPGLTALTAVPNRKRLLAAKSTLVATTAVVIGAVTLALSLGASWLIMGDRPPPVAPWDSVTDVLPWAGAALLSILVTGLIGLGLGLAFRSTAVTIVIVGVLLWGLPAITPMLPEPWNVDASAAMVPYLVWEVAGIVHDAPLGPSAAAASLIVYVLVTLGAGTVTLLRRDS</sequence>
<gene>
    <name evidence="2" type="ORF">UK23_34405</name>
</gene>
<keyword evidence="1" id="KW-0472">Membrane</keyword>
<evidence type="ECO:0000256" key="1">
    <source>
        <dbReference type="SAM" id="Phobius"/>
    </source>
</evidence>
<dbReference type="Proteomes" id="UP000033393">
    <property type="component" value="Unassembled WGS sequence"/>
</dbReference>
<feature type="transmembrane region" description="Helical" evidence="1">
    <location>
        <begin position="102"/>
        <end position="127"/>
    </location>
</feature>
<evidence type="ECO:0000313" key="3">
    <source>
        <dbReference type="Proteomes" id="UP000033393"/>
    </source>
</evidence>
<accession>A0A0F0GMJ6</accession>
<protein>
    <recommendedName>
        <fullName evidence="4">ABC transporter permease</fullName>
    </recommendedName>
</protein>
<dbReference type="RefSeq" id="WP_045315913.1">
    <property type="nucleotide sequence ID" value="NZ_JYJG01000304.1"/>
</dbReference>
<feature type="transmembrane region" description="Helical" evidence="1">
    <location>
        <begin position="174"/>
        <end position="193"/>
    </location>
</feature>
<dbReference type="STRING" id="68170.GCA_000974445_01421"/>
<feature type="transmembrane region" description="Helical" evidence="1">
    <location>
        <begin position="147"/>
        <end position="167"/>
    </location>
</feature>
<evidence type="ECO:0000313" key="2">
    <source>
        <dbReference type="EMBL" id="KJK43152.1"/>
    </source>
</evidence>
<dbReference type="OrthoDB" id="5188656at2"/>
<feature type="transmembrane region" description="Helical" evidence="1">
    <location>
        <begin position="226"/>
        <end position="247"/>
    </location>
</feature>
<keyword evidence="1" id="KW-0812">Transmembrane</keyword>
<name>A0A0F0GMJ6_LENAE</name>
<evidence type="ECO:0008006" key="4">
    <source>
        <dbReference type="Google" id="ProtNLM"/>
    </source>
</evidence>
<dbReference type="PATRIC" id="fig|68170.10.peg.8876"/>
<comment type="caution">
    <text evidence="2">The sequence shown here is derived from an EMBL/GenBank/DDBJ whole genome shotgun (WGS) entry which is preliminary data.</text>
</comment>